<organism evidence="3 4">
    <name type="scientific">Hirschia litorea</name>
    <dbReference type="NCBI Taxonomy" id="1199156"/>
    <lineage>
        <taxon>Bacteria</taxon>
        <taxon>Pseudomonadati</taxon>
        <taxon>Pseudomonadota</taxon>
        <taxon>Alphaproteobacteria</taxon>
        <taxon>Hyphomonadales</taxon>
        <taxon>Hyphomonadaceae</taxon>
        <taxon>Hirschia</taxon>
    </lineage>
</organism>
<dbReference type="Pfam" id="PF13409">
    <property type="entry name" value="GST_N_2"/>
    <property type="match status" value="1"/>
</dbReference>
<accession>A0ABW2IMT7</accession>
<dbReference type="RefSeq" id="WP_382167941.1">
    <property type="nucleotide sequence ID" value="NZ_JBHTBR010000005.1"/>
</dbReference>
<dbReference type="Proteomes" id="UP001596492">
    <property type="component" value="Unassembled WGS sequence"/>
</dbReference>
<dbReference type="CDD" id="cd00299">
    <property type="entry name" value="GST_C_family"/>
    <property type="match status" value="1"/>
</dbReference>
<feature type="domain" description="GST N-terminal" evidence="2">
    <location>
        <begin position="12"/>
        <end position="75"/>
    </location>
</feature>
<feature type="compositionally biased region" description="Basic and acidic residues" evidence="1">
    <location>
        <begin position="333"/>
        <end position="347"/>
    </location>
</feature>
<dbReference type="CDD" id="cd00570">
    <property type="entry name" value="GST_N_family"/>
    <property type="match status" value="1"/>
</dbReference>
<dbReference type="Gene3D" id="1.20.1050.10">
    <property type="match status" value="2"/>
</dbReference>
<gene>
    <name evidence="3" type="ORF">ACFQS8_12690</name>
</gene>
<dbReference type="InterPro" id="IPR036249">
    <property type="entry name" value="Thioredoxin-like_sf"/>
</dbReference>
<feature type="compositionally biased region" description="Low complexity" evidence="1">
    <location>
        <begin position="370"/>
        <end position="382"/>
    </location>
</feature>
<proteinExistence type="predicted"/>
<dbReference type="Pfam" id="PF13410">
    <property type="entry name" value="GST_C_2"/>
    <property type="match status" value="1"/>
</dbReference>
<evidence type="ECO:0000259" key="2">
    <source>
        <dbReference type="Pfam" id="PF13409"/>
    </source>
</evidence>
<protein>
    <submittedName>
        <fullName evidence="3">Glutathione S-transferase family protein</fullName>
    </submittedName>
</protein>
<evidence type="ECO:0000256" key="1">
    <source>
        <dbReference type="SAM" id="MobiDB-lite"/>
    </source>
</evidence>
<reference evidence="4" key="1">
    <citation type="journal article" date="2019" name="Int. J. Syst. Evol. Microbiol.">
        <title>The Global Catalogue of Microorganisms (GCM) 10K type strain sequencing project: providing services to taxonomists for standard genome sequencing and annotation.</title>
        <authorList>
            <consortium name="The Broad Institute Genomics Platform"/>
            <consortium name="The Broad Institute Genome Sequencing Center for Infectious Disease"/>
            <person name="Wu L."/>
            <person name="Ma J."/>
        </authorList>
    </citation>
    <scope>NUCLEOTIDE SEQUENCE [LARGE SCALE GENOMIC DNA]</scope>
    <source>
        <strain evidence="4">CCUG 51308</strain>
    </source>
</reference>
<comment type="caution">
    <text evidence="3">The sequence shown here is derived from an EMBL/GenBank/DDBJ whole genome shotgun (WGS) entry which is preliminary data.</text>
</comment>
<evidence type="ECO:0000313" key="3">
    <source>
        <dbReference type="EMBL" id="MFC7292480.1"/>
    </source>
</evidence>
<dbReference type="InterPro" id="IPR036282">
    <property type="entry name" value="Glutathione-S-Trfase_C_sf"/>
</dbReference>
<dbReference type="SUPFAM" id="SSF47616">
    <property type="entry name" value="GST C-terminal domain-like"/>
    <property type="match status" value="1"/>
</dbReference>
<sequence length="466" mass="51216">MSASYRLFGAETSAFSIKLRSYMRYKGLPHEWLARTSETESTLKEVSRFSTLPVLVTAGGFAVHDTTPTIEALEADSPTPETIPEDAISAFLAAVMEDYADLWLSKAVMQYRWGRKKDQKEAAARALDEYFVGEEKPENRKELIQDSIERMATLFPSMGLNAEMGSVVEKSFKRFVKLLNAHLEKHLYIFGGRPSIADFGLAAQLTQLMKDPTPAKIIEKDGPFVKAWCEFMDDPKPNGPFEPLEDLMATLGPIFKKEIGVTFLPWAAANLEASLSRQDEVTVTLGKEEVTHAPLRSAARSFKDVRRKFSGRDDEEALVTLVDELGIGAFLRRPERPKRDRDDENGGRGRRRGRRRPNRHNKTGADDAEAVAAVAVVAEGVDTPTETPAAPEVADDVKAETPSAPEADVKVEEVAAPEAEAPTPDVNKSEKAVEASTPTTEEAPANTEEATPVEANSETQDEAPKA</sequence>
<name>A0ABW2IMT7_9PROT</name>
<dbReference type="InterPro" id="IPR004045">
    <property type="entry name" value="Glutathione_S-Trfase_N"/>
</dbReference>
<feature type="region of interest" description="Disordered" evidence="1">
    <location>
        <begin position="333"/>
        <end position="466"/>
    </location>
</feature>
<dbReference type="Gene3D" id="3.40.30.10">
    <property type="entry name" value="Glutaredoxin"/>
    <property type="match status" value="1"/>
</dbReference>
<feature type="compositionally biased region" description="Low complexity" evidence="1">
    <location>
        <begin position="434"/>
        <end position="456"/>
    </location>
</feature>
<evidence type="ECO:0000313" key="4">
    <source>
        <dbReference type="Proteomes" id="UP001596492"/>
    </source>
</evidence>
<feature type="compositionally biased region" description="Low complexity" evidence="1">
    <location>
        <begin position="414"/>
        <end position="426"/>
    </location>
</feature>
<keyword evidence="4" id="KW-1185">Reference proteome</keyword>
<feature type="compositionally biased region" description="Basic residues" evidence="1">
    <location>
        <begin position="348"/>
        <end position="362"/>
    </location>
</feature>
<dbReference type="SUPFAM" id="SSF52833">
    <property type="entry name" value="Thioredoxin-like"/>
    <property type="match status" value="1"/>
</dbReference>
<dbReference type="EMBL" id="JBHTBR010000005">
    <property type="protein sequence ID" value="MFC7292480.1"/>
    <property type="molecule type" value="Genomic_DNA"/>
</dbReference>